<dbReference type="Proteomes" id="UP000226079">
    <property type="component" value="Unassembled WGS sequence"/>
</dbReference>
<dbReference type="UniPathway" id="UPA00109">
    <property type="reaction ID" value="UER00187"/>
</dbReference>
<dbReference type="InterPro" id="IPR020811">
    <property type="entry name" value="Enolase_N"/>
</dbReference>
<keyword evidence="17" id="KW-1185">Reference proteome</keyword>
<comment type="subcellular location">
    <subcellularLocation>
        <location evidence="9">Cytoplasm</location>
    </subcellularLocation>
    <subcellularLocation>
        <location evidence="9">Secreted</location>
    </subcellularLocation>
    <subcellularLocation>
        <location evidence="9">Cell surface</location>
    </subcellularLocation>
    <text evidence="9">Fractions of enolase are present in both the cytoplasm and on the cell surface.</text>
</comment>
<evidence type="ECO:0000259" key="14">
    <source>
        <dbReference type="SMART" id="SM01192"/>
    </source>
</evidence>
<proteinExistence type="inferred from homology"/>
<dbReference type="SFLD" id="SFLDG00178">
    <property type="entry name" value="enolase"/>
    <property type="match status" value="1"/>
</dbReference>
<keyword evidence="6 9" id="KW-0460">Magnesium</keyword>
<protein>
    <recommendedName>
        <fullName evidence="4 9">Enolase</fullName>
        <ecNumber evidence="3 9">4.2.1.11</ecNumber>
    </recommendedName>
    <alternativeName>
        <fullName evidence="9">2-phospho-D-glycerate hydro-lyase</fullName>
    </alternativeName>
    <alternativeName>
        <fullName evidence="9">2-phosphoglycerate dehydratase</fullName>
    </alternativeName>
</protein>
<feature type="binding site" evidence="9">
    <location>
        <position position="337"/>
    </location>
    <ligand>
        <name>(2R)-2-phosphoglycerate</name>
        <dbReference type="ChEBI" id="CHEBI:58289"/>
    </ligand>
</feature>
<evidence type="ECO:0000313" key="17">
    <source>
        <dbReference type="Proteomes" id="UP000226079"/>
    </source>
</evidence>
<dbReference type="HAMAP" id="MF_00318">
    <property type="entry name" value="Enolase"/>
    <property type="match status" value="1"/>
</dbReference>
<dbReference type="SUPFAM" id="SSF54826">
    <property type="entry name" value="Enolase N-terminal domain-like"/>
    <property type="match status" value="1"/>
</dbReference>
<feature type="active site" description="Proton donor" evidence="9 10">
    <location>
        <position position="206"/>
    </location>
</feature>
<evidence type="ECO:0000256" key="9">
    <source>
        <dbReference type="HAMAP-Rule" id="MF_00318"/>
    </source>
</evidence>
<dbReference type="GO" id="GO:0000015">
    <property type="term" value="C:phosphopyruvate hydratase complex"/>
    <property type="evidence" value="ECO:0007669"/>
    <property type="project" value="InterPro"/>
</dbReference>
<reference evidence="16 17" key="1">
    <citation type="submission" date="2017-10" db="EMBL/GenBank/DDBJ databases">
        <title>Sequencing the genomes of 1000 actinobacteria strains.</title>
        <authorList>
            <person name="Klenk H.-P."/>
        </authorList>
    </citation>
    <scope>NUCLEOTIDE SEQUENCE [LARGE SCALE GENOMIC DNA]</scope>
    <source>
        <strain evidence="16 17">DSM 15597</strain>
    </source>
</reference>
<feature type="binding site" evidence="9 12">
    <location>
        <position position="285"/>
    </location>
    <ligand>
        <name>Mg(2+)</name>
        <dbReference type="ChEBI" id="CHEBI:18420"/>
    </ligand>
</feature>
<feature type="binding site" evidence="9">
    <location>
        <position position="164"/>
    </location>
    <ligand>
        <name>(2R)-2-phosphoglycerate</name>
        <dbReference type="ChEBI" id="CHEBI:58289"/>
    </ligand>
</feature>
<accession>A0A2A9CTU1</accession>
<keyword evidence="9 12" id="KW-0479">Metal-binding</keyword>
<comment type="caution">
    <text evidence="16">The sequence shown here is derived from an EMBL/GenBank/DDBJ whole genome shotgun (WGS) entry which is preliminary data.</text>
</comment>
<name>A0A2A9CTU1_9ACTN</name>
<evidence type="ECO:0000256" key="6">
    <source>
        <dbReference type="ARBA" id="ARBA00022842"/>
    </source>
</evidence>
<comment type="catalytic activity">
    <reaction evidence="9">
        <text>(2R)-2-phosphoglycerate = phosphoenolpyruvate + H2O</text>
        <dbReference type="Rhea" id="RHEA:10164"/>
        <dbReference type="ChEBI" id="CHEBI:15377"/>
        <dbReference type="ChEBI" id="CHEBI:58289"/>
        <dbReference type="ChEBI" id="CHEBI:58702"/>
        <dbReference type="EC" id="4.2.1.11"/>
    </reaction>
</comment>
<dbReference type="InterPro" id="IPR020810">
    <property type="entry name" value="Enolase_C"/>
</dbReference>
<dbReference type="Gene3D" id="3.30.390.10">
    <property type="entry name" value="Enolase-like, N-terminal domain"/>
    <property type="match status" value="1"/>
</dbReference>
<evidence type="ECO:0000256" key="12">
    <source>
        <dbReference type="PIRSR" id="PIRSR001400-3"/>
    </source>
</evidence>
<evidence type="ECO:0000256" key="10">
    <source>
        <dbReference type="PIRSR" id="PIRSR001400-1"/>
    </source>
</evidence>
<dbReference type="SMART" id="SM01192">
    <property type="entry name" value="Enolase_C"/>
    <property type="match status" value="1"/>
</dbReference>
<feature type="binding site" evidence="9 12">
    <location>
        <position position="244"/>
    </location>
    <ligand>
        <name>Mg(2+)</name>
        <dbReference type="ChEBI" id="CHEBI:18420"/>
    </ligand>
</feature>
<keyword evidence="8 9" id="KW-0456">Lyase</keyword>
<feature type="binding site" evidence="11">
    <location>
        <position position="165"/>
    </location>
    <ligand>
        <name>substrate</name>
    </ligand>
</feature>
<evidence type="ECO:0000256" key="13">
    <source>
        <dbReference type="SAM" id="MobiDB-lite"/>
    </source>
</evidence>
<comment type="function">
    <text evidence="9">Catalyzes the reversible conversion of 2-phosphoglycerate (2-PG) into phosphoenolpyruvate (PEP). It is essential for the degradation of carbohydrates via glycolysis.</text>
</comment>
<dbReference type="NCBIfam" id="TIGR01060">
    <property type="entry name" value="eno"/>
    <property type="match status" value="1"/>
</dbReference>
<evidence type="ECO:0000256" key="3">
    <source>
        <dbReference type="ARBA" id="ARBA00012058"/>
    </source>
</evidence>
<organism evidence="16 17">
    <name type="scientific">Propionicimonas paludicola</name>
    <dbReference type="NCBI Taxonomy" id="185243"/>
    <lineage>
        <taxon>Bacteria</taxon>
        <taxon>Bacillati</taxon>
        <taxon>Actinomycetota</taxon>
        <taxon>Actinomycetes</taxon>
        <taxon>Propionibacteriales</taxon>
        <taxon>Nocardioidaceae</taxon>
        <taxon>Propionicimonas</taxon>
    </lineage>
</organism>
<feature type="domain" description="Enolase C-terminal TIM barrel" evidence="14">
    <location>
        <begin position="140"/>
        <end position="417"/>
    </location>
</feature>
<evidence type="ECO:0000256" key="11">
    <source>
        <dbReference type="PIRSR" id="PIRSR001400-2"/>
    </source>
</evidence>
<evidence type="ECO:0000313" key="16">
    <source>
        <dbReference type="EMBL" id="PFG17798.1"/>
    </source>
</evidence>
<feature type="binding site" evidence="11">
    <location>
        <begin position="364"/>
        <end position="367"/>
    </location>
    <ligand>
        <name>substrate</name>
    </ligand>
</feature>
<dbReference type="GO" id="GO:0009986">
    <property type="term" value="C:cell surface"/>
    <property type="evidence" value="ECO:0007669"/>
    <property type="project" value="UniProtKB-SubCell"/>
</dbReference>
<keyword evidence="5 9" id="KW-0964">Secreted</keyword>
<dbReference type="RefSeq" id="WP_098461200.1">
    <property type="nucleotide sequence ID" value="NZ_PDJC01000001.1"/>
</dbReference>
<dbReference type="SFLD" id="SFLDS00001">
    <property type="entry name" value="Enolase"/>
    <property type="match status" value="1"/>
</dbReference>
<keyword evidence="7 9" id="KW-0324">Glycolysis</keyword>
<feature type="binding site" evidence="11">
    <location>
        <position position="285"/>
    </location>
    <ligand>
        <name>substrate</name>
    </ligand>
</feature>
<dbReference type="Pfam" id="PF03952">
    <property type="entry name" value="Enolase_N"/>
    <property type="match status" value="1"/>
</dbReference>
<feature type="binding site" evidence="11">
    <location>
        <position position="312"/>
    </location>
    <ligand>
        <name>substrate</name>
    </ligand>
</feature>
<dbReference type="EC" id="4.2.1.11" evidence="3 9"/>
<comment type="pathway">
    <text evidence="1 9">Carbohydrate degradation; glycolysis; pyruvate from D-glyceraldehyde 3-phosphate: step 4/5.</text>
</comment>
<dbReference type="PIRSF" id="PIRSF001400">
    <property type="entry name" value="Enolase"/>
    <property type="match status" value="1"/>
</dbReference>
<evidence type="ECO:0000259" key="15">
    <source>
        <dbReference type="SMART" id="SM01193"/>
    </source>
</evidence>
<feature type="binding site" evidence="9">
    <location>
        <position position="366"/>
    </location>
    <ligand>
        <name>(2R)-2-phosphoglycerate</name>
        <dbReference type="ChEBI" id="CHEBI:58289"/>
    </ligand>
</feature>
<feature type="binding site" evidence="9">
    <location>
        <position position="388"/>
    </location>
    <ligand>
        <name>(2R)-2-phosphoglycerate</name>
        <dbReference type="ChEBI" id="CHEBI:58289"/>
    </ligand>
</feature>
<gene>
    <name evidence="9" type="primary">eno</name>
    <name evidence="16" type="ORF">ATK74_2374</name>
</gene>
<comment type="similarity">
    <text evidence="2 9">Belongs to the enolase family.</text>
</comment>
<evidence type="ECO:0000256" key="7">
    <source>
        <dbReference type="ARBA" id="ARBA00023152"/>
    </source>
</evidence>
<dbReference type="SUPFAM" id="SSF51604">
    <property type="entry name" value="Enolase C-terminal domain-like"/>
    <property type="match status" value="1"/>
</dbReference>
<dbReference type="OrthoDB" id="9804716at2"/>
<comment type="cofactor">
    <cofactor evidence="12">
        <name>Mg(2+)</name>
        <dbReference type="ChEBI" id="CHEBI:18420"/>
    </cofactor>
    <text evidence="12">Mg(2+) is required for catalysis and for stabilizing the dimer.</text>
</comment>
<feature type="active site" description="Proton acceptor" evidence="9 10">
    <location>
        <position position="337"/>
    </location>
</feature>
<dbReference type="GO" id="GO:0005576">
    <property type="term" value="C:extracellular region"/>
    <property type="evidence" value="ECO:0007669"/>
    <property type="project" value="UniProtKB-SubCell"/>
</dbReference>
<dbReference type="EMBL" id="PDJC01000001">
    <property type="protein sequence ID" value="PFG17798.1"/>
    <property type="molecule type" value="Genomic_DNA"/>
</dbReference>
<dbReference type="PRINTS" id="PR00148">
    <property type="entry name" value="ENOLASE"/>
</dbReference>
<dbReference type="PANTHER" id="PTHR11902:SF1">
    <property type="entry name" value="ENOLASE"/>
    <property type="match status" value="1"/>
</dbReference>
<dbReference type="PANTHER" id="PTHR11902">
    <property type="entry name" value="ENOLASE"/>
    <property type="match status" value="1"/>
</dbReference>
<dbReference type="SMART" id="SM01193">
    <property type="entry name" value="Enolase_N"/>
    <property type="match status" value="1"/>
</dbReference>
<dbReference type="InterPro" id="IPR000941">
    <property type="entry name" value="Enolase"/>
</dbReference>
<dbReference type="InterPro" id="IPR029017">
    <property type="entry name" value="Enolase-like_N"/>
</dbReference>
<dbReference type="Gene3D" id="3.20.20.120">
    <property type="entry name" value="Enolase-like C-terminal domain"/>
    <property type="match status" value="1"/>
</dbReference>
<evidence type="ECO:0000256" key="5">
    <source>
        <dbReference type="ARBA" id="ARBA00022525"/>
    </source>
</evidence>
<feature type="compositionally biased region" description="Basic and acidic residues" evidence="13">
    <location>
        <begin position="48"/>
        <end position="57"/>
    </location>
</feature>
<feature type="binding site" evidence="11">
    <location>
        <position position="388"/>
    </location>
    <ligand>
        <name>substrate</name>
    </ligand>
</feature>
<comment type="cofactor">
    <cofactor evidence="9">
        <name>Mg(2+)</name>
        <dbReference type="ChEBI" id="CHEBI:18420"/>
    </cofactor>
    <text evidence="9">Binds a second Mg(2+) ion via substrate during catalysis.</text>
</comment>
<keyword evidence="9" id="KW-0963">Cytoplasm</keyword>
<evidence type="ECO:0000256" key="1">
    <source>
        <dbReference type="ARBA" id="ARBA00005031"/>
    </source>
</evidence>
<evidence type="ECO:0000256" key="4">
    <source>
        <dbReference type="ARBA" id="ARBA00017068"/>
    </source>
</evidence>
<feature type="binding site" evidence="9 12">
    <location>
        <position position="312"/>
    </location>
    <ligand>
        <name>Mg(2+)</name>
        <dbReference type="ChEBI" id="CHEBI:18420"/>
    </ligand>
</feature>
<dbReference type="Pfam" id="PF00113">
    <property type="entry name" value="Enolase_C"/>
    <property type="match status" value="1"/>
</dbReference>
<dbReference type="GO" id="GO:0006096">
    <property type="term" value="P:glycolytic process"/>
    <property type="evidence" value="ECO:0007669"/>
    <property type="project" value="UniProtKB-UniRule"/>
</dbReference>
<sequence>MAFEINGVQAIEILDSRGRPTLNVTVSLADGTVAEAGVPSGASTGTREAVELRDGDPSRFGGSGVSKAVGNVNGELNTALSGLSWTSLAEVDRAMCDLDGTPNKARLGANALIGTSMALARALAASAGRPMYEWLPGISEARLPVPCFNVLNGGAHAPNPLDFQEFMVCPLGATSMREAIRAGAEVYQALRKRLVAGGHATGLGDEGGFAPNLAEPEEVLELIVASINDAGYPSGTAGIGIALDPAASEFWTADGYKVNGTLLSSADMIARYAEMVTRFPIWSIEDGLGEQDPDGWKQLTATLGERIQLVGDDNFCTNPAIITAAIADGIANAALIKVNQIGTVTETVEAMRICHEAGYGQMVSHRSGETPDTFIADLAVATGCGQIKTGAPARGERIAKYNRLVQIEAARPSLSYGLAG</sequence>
<feature type="domain" description="Enolase N-terminal" evidence="15">
    <location>
        <begin position="5"/>
        <end position="135"/>
    </location>
</feature>
<dbReference type="AlphaFoldDB" id="A0A2A9CTU1"/>
<dbReference type="SFLD" id="SFLDF00002">
    <property type="entry name" value="enolase"/>
    <property type="match status" value="1"/>
</dbReference>
<feature type="binding site" evidence="9">
    <location>
        <position position="367"/>
    </location>
    <ligand>
        <name>(2R)-2-phosphoglycerate</name>
        <dbReference type="ChEBI" id="CHEBI:58289"/>
    </ligand>
</feature>
<dbReference type="GO" id="GO:0004634">
    <property type="term" value="F:phosphopyruvate hydratase activity"/>
    <property type="evidence" value="ECO:0007669"/>
    <property type="project" value="UniProtKB-UniRule"/>
</dbReference>
<feature type="binding site" evidence="11">
    <location>
        <position position="156"/>
    </location>
    <ligand>
        <name>substrate</name>
    </ligand>
</feature>
<feature type="region of interest" description="Disordered" evidence="13">
    <location>
        <begin position="37"/>
        <end position="57"/>
    </location>
</feature>
<dbReference type="InterPro" id="IPR036849">
    <property type="entry name" value="Enolase-like_C_sf"/>
</dbReference>
<evidence type="ECO:0000256" key="8">
    <source>
        <dbReference type="ARBA" id="ARBA00023239"/>
    </source>
</evidence>
<evidence type="ECO:0000256" key="2">
    <source>
        <dbReference type="ARBA" id="ARBA00009604"/>
    </source>
</evidence>
<dbReference type="CDD" id="cd03313">
    <property type="entry name" value="enolase"/>
    <property type="match status" value="1"/>
</dbReference>
<dbReference type="GO" id="GO:0000287">
    <property type="term" value="F:magnesium ion binding"/>
    <property type="evidence" value="ECO:0007669"/>
    <property type="project" value="UniProtKB-UniRule"/>
</dbReference>